<dbReference type="PROSITE" id="PS50908">
    <property type="entry name" value="RWD"/>
    <property type="match status" value="1"/>
</dbReference>
<dbReference type="InterPro" id="IPR016135">
    <property type="entry name" value="UBQ-conjugating_enzyme/RWD"/>
</dbReference>
<evidence type="ECO:0000313" key="2">
    <source>
        <dbReference type="EMBL" id="CAH1407967.1"/>
    </source>
</evidence>
<name>A0A9P0MY12_NEZVI</name>
<feature type="domain" description="RWD" evidence="1">
    <location>
        <begin position="9"/>
        <end position="115"/>
    </location>
</feature>
<dbReference type="Gene3D" id="3.10.110.10">
    <property type="entry name" value="Ubiquitin Conjugating Enzyme"/>
    <property type="match status" value="1"/>
</dbReference>
<organism evidence="2 3">
    <name type="scientific">Nezara viridula</name>
    <name type="common">Southern green stink bug</name>
    <name type="synonym">Cimex viridulus</name>
    <dbReference type="NCBI Taxonomy" id="85310"/>
    <lineage>
        <taxon>Eukaryota</taxon>
        <taxon>Metazoa</taxon>
        <taxon>Ecdysozoa</taxon>
        <taxon>Arthropoda</taxon>
        <taxon>Hexapoda</taxon>
        <taxon>Insecta</taxon>
        <taxon>Pterygota</taxon>
        <taxon>Neoptera</taxon>
        <taxon>Paraneoptera</taxon>
        <taxon>Hemiptera</taxon>
        <taxon>Heteroptera</taxon>
        <taxon>Panheteroptera</taxon>
        <taxon>Pentatomomorpha</taxon>
        <taxon>Pentatomoidea</taxon>
        <taxon>Pentatomidae</taxon>
        <taxon>Pentatominae</taxon>
        <taxon>Nezara</taxon>
    </lineage>
</organism>
<reference evidence="2" key="1">
    <citation type="submission" date="2022-01" db="EMBL/GenBank/DDBJ databases">
        <authorList>
            <person name="King R."/>
        </authorList>
    </citation>
    <scope>NUCLEOTIDE SEQUENCE</scope>
</reference>
<dbReference type="CDD" id="cd23816">
    <property type="entry name" value="RWD_RWDD1"/>
    <property type="match status" value="1"/>
</dbReference>
<keyword evidence="3" id="KW-1185">Reference proteome</keyword>
<dbReference type="FunFam" id="3.10.110.10:FF:000075">
    <property type="entry name" value="RWD domain-containing protein (Gir2)"/>
    <property type="match status" value="1"/>
</dbReference>
<evidence type="ECO:0000259" key="1">
    <source>
        <dbReference type="PROSITE" id="PS50908"/>
    </source>
</evidence>
<dbReference type="OrthoDB" id="277175at2759"/>
<dbReference type="AlphaFoldDB" id="A0A9P0MY12"/>
<evidence type="ECO:0000313" key="3">
    <source>
        <dbReference type="Proteomes" id="UP001152798"/>
    </source>
</evidence>
<dbReference type="Pfam" id="PF16543">
    <property type="entry name" value="DFRP_C"/>
    <property type="match status" value="1"/>
</dbReference>
<dbReference type="PANTHER" id="PTHR12292">
    <property type="entry name" value="RWD DOMAIN-CONTAINING PROTEIN"/>
    <property type="match status" value="1"/>
</dbReference>
<dbReference type="EMBL" id="OV725083">
    <property type="protein sequence ID" value="CAH1407967.1"/>
    <property type="molecule type" value="Genomic_DNA"/>
</dbReference>
<protein>
    <recommendedName>
        <fullName evidence="1">RWD domain-containing protein</fullName>
    </recommendedName>
</protein>
<dbReference type="InterPro" id="IPR006575">
    <property type="entry name" value="RWD_dom"/>
</dbReference>
<sequence>MDHKEEQINEIEALESIYCGEMEIITTEPYHAFIIPIKSDDYEEGVAGIRCCLRFEYTELYPEEPPIIDIETDEDFEFFEPEELKNHIIDEANENLGMVMIFTLVSVAQEWVNEKNDLAKITKVEREEKKKFEEEEAERKKFEGTRVTVESFLIWKQKFDEDMGFLSKKEINEKGKKMTGRELFMLDKSLNESDLKFLEEGGEYVKVDESLFQDIEDLGIDEDLVSDED</sequence>
<dbReference type="InterPro" id="IPR040213">
    <property type="entry name" value="GIR2-like"/>
</dbReference>
<dbReference type="InterPro" id="IPR032378">
    <property type="entry name" value="ZC3H15/TMA46_C"/>
</dbReference>
<dbReference type="SMART" id="SM00591">
    <property type="entry name" value="RWD"/>
    <property type="match status" value="1"/>
</dbReference>
<dbReference type="Proteomes" id="UP001152798">
    <property type="component" value="Chromosome 7"/>
</dbReference>
<dbReference type="Pfam" id="PF05773">
    <property type="entry name" value="RWD"/>
    <property type="match status" value="1"/>
</dbReference>
<accession>A0A9P0MY12</accession>
<proteinExistence type="predicted"/>
<dbReference type="SUPFAM" id="SSF54495">
    <property type="entry name" value="UBC-like"/>
    <property type="match status" value="1"/>
</dbReference>
<gene>
    <name evidence="2" type="ORF">NEZAVI_LOCUS15579</name>
</gene>